<evidence type="ECO:0000259" key="7">
    <source>
        <dbReference type="SMART" id="SM00563"/>
    </source>
</evidence>
<evidence type="ECO:0000256" key="1">
    <source>
        <dbReference type="ARBA" id="ARBA00005189"/>
    </source>
</evidence>
<dbReference type="CDD" id="cd07989">
    <property type="entry name" value="LPLAT_AGPAT-like"/>
    <property type="match status" value="1"/>
</dbReference>
<comment type="pathway">
    <text evidence="1">Lipid metabolism.</text>
</comment>
<dbReference type="SMART" id="SM00563">
    <property type="entry name" value="PlsC"/>
    <property type="match status" value="1"/>
</dbReference>
<keyword evidence="6" id="KW-0472">Membrane</keyword>
<dbReference type="Proteomes" id="UP000254343">
    <property type="component" value="Unassembled WGS sequence"/>
</dbReference>
<evidence type="ECO:0000256" key="2">
    <source>
        <dbReference type="ARBA" id="ARBA00022516"/>
    </source>
</evidence>
<dbReference type="SUPFAM" id="SSF69593">
    <property type="entry name" value="Glycerol-3-phosphate (1)-acyltransferase"/>
    <property type="match status" value="1"/>
</dbReference>
<keyword evidence="4" id="KW-0443">Lipid metabolism</keyword>
<dbReference type="GO" id="GO:0006654">
    <property type="term" value="P:phosphatidic acid biosynthetic process"/>
    <property type="evidence" value="ECO:0007669"/>
    <property type="project" value="TreeGrafter"/>
</dbReference>
<evidence type="ECO:0000256" key="5">
    <source>
        <dbReference type="ARBA" id="ARBA00023315"/>
    </source>
</evidence>
<keyword evidence="3 8" id="KW-0808">Transferase</keyword>
<name>A0A380WDK4_AFIFE</name>
<keyword evidence="2" id="KW-0444">Lipid biosynthesis</keyword>
<evidence type="ECO:0000256" key="3">
    <source>
        <dbReference type="ARBA" id="ARBA00022679"/>
    </source>
</evidence>
<keyword evidence="6" id="KW-1133">Transmembrane helix</keyword>
<evidence type="ECO:0000313" key="9">
    <source>
        <dbReference type="Proteomes" id="UP000254343"/>
    </source>
</evidence>
<keyword evidence="6" id="KW-0812">Transmembrane</keyword>
<proteinExistence type="predicted"/>
<dbReference type="PANTHER" id="PTHR10434">
    <property type="entry name" value="1-ACYL-SN-GLYCEROL-3-PHOSPHATE ACYLTRANSFERASE"/>
    <property type="match status" value="1"/>
</dbReference>
<dbReference type="Pfam" id="PF01553">
    <property type="entry name" value="Acyltransferase"/>
    <property type="match status" value="1"/>
</dbReference>
<dbReference type="EMBL" id="UIGB01000001">
    <property type="protein sequence ID" value="SUU86195.1"/>
    <property type="molecule type" value="Genomic_DNA"/>
</dbReference>
<evidence type="ECO:0000313" key="8">
    <source>
        <dbReference type="EMBL" id="SUU86195.1"/>
    </source>
</evidence>
<protein>
    <submittedName>
        <fullName evidence="8">1-acyl-sn-glycerol-3-phosphate acyltransferase</fullName>
        <ecNumber evidence="8">2.3.1.51</ecNumber>
    </submittedName>
</protein>
<organism evidence="8 9">
    <name type="scientific">Afipia felis</name>
    <name type="common">Cat scratch disease bacillus</name>
    <dbReference type="NCBI Taxonomy" id="1035"/>
    <lineage>
        <taxon>Bacteria</taxon>
        <taxon>Pseudomonadati</taxon>
        <taxon>Pseudomonadota</taxon>
        <taxon>Alphaproteobacteria</taxon>
        <taxon>Hyphomicrobiales</taxon>
        <taxon>Nitrobacteraceae</taxon>
        <taxon>Afipia</taxon>
    </lineage>
</organism>
<dbReference type="GO" id="GO:0003841">
    <property type="term" value="F:1-acylglycerol-3-phosphate O-acyltransferase activity"/>
    <property type="evidence" value="ECO:0007669"/>
    <property type="project" value="UniProtKB-EC"/>
</dbReference>
<evidence type="ECO:0000256" key="6">
    <source>
        <dbReference type="SAM" id="Phobius"/>
    </source>
</evidence>
<gene>
    <name evidence="8" type="primary">plsC</name>
    <name evidence="8" type="ORF">NCTC12722_03419</name>
</gene>
<dbReference type="AlphaFoldDB" id="A0A380WDK4"/>
<accession>A0A380WDK4</accession>
<sequence length="292" mass="31420">MTGGRIFLRSALRQQDISGSPDVLSRSVMIRAAFAILALSLTFLVLAPVHLLGLALQNDLQRKVPVLFHRIVCRILGVRIHEVGQRAAAEQVLFLSNHASWLDISVLSAVAPVVFVAKSEVAGWPVFGMLAKLQRTVFIERERRHKTGEAAAEMASRLHNGDSVVLFPEGTSSDGIRILPFRSALVGAVHHTMGNFSGRKNVVVQPVSLAYVKFGGVPVGRALRDKVAWYGETDLVPHLLGVLAAGAVDVTVTWGEAIACDLDASRKQITRDAETAVRTMTAAALRGAPQGV</sequence>
<reference evidence="8 9" key="1">
    <citation type="submission" date="2018-06" db="EMBL/GenBank/DDBJ databases">
        <authorList>
            <consortium name="Pathogen Informatics"/>
            <person name="Doyle S."/>
        </authorList>
    </citation>
    <scope>NUCLEOTIDE SEQUENCE [LARGE SCALE GENOMIC DNA]</scope>
    <source>
        <strain evidence="8 9">NCTC12722</strain>
    </source>
</reference>
<dbReference type="InterPro" id="IPR002123">
    <property type="entry name" value="Plipid/glycerol_acylTrfase"/>
</dbReference>
<dbReference type="EC" id="2.3.1.51" evidence="8"/>
<feature type="transmembrane region" description="Helical" evidence="6">
    <location>
        <begin position="34"/>
        <end position="56"/>
    </location>
</feature>
<dbReference type="PANTHER" id="PTHR10434:SF64">
    <property type="entry name" value="1-ACYL-SN-GLYCEROL-3-PHOSPHATE ACYLTRANSFERASE-RELATED"/>
    <property type="match status" value="1"/>
</dbReference>
<evidence type="ECO:0000256" key="4">
    <source>
        <dbReference type="ARBA" id="ARBA00023098"/>
    </source>
</evidence>
<feature type="domain" description="Phospholipid/glycerol acyltransferase" evidence="7">
    <location>
        <begin position="92"/>
        <end position="212"/>
    </location>
</feature>
<keyword evidence="5 8" id="KW-0012">Acyltransferase</keyword>